<evidence type="ECO:0000256" key="1">
    <source>
        <dbReference type="ARBA" id="ARBA00010688"/>
    </source>
</evidence>
<feature type="domain" description="Carbohydrate kinase PfkB" evidence="6">
    <location>
        <begin position="3"/>
        <end position="297"/>
    </location>
</feature>
<gene>
    <name evidence="7" type="ORF">UFOPK3820_00706</name>
</gene>
<keyword evidence="5" id="KW-0067">ATP-binding</keyword>
<dbReference type="AlphaFoldDB" id="A0A6J5Z8B6"/>
<evidence type="ECO:0000259" key="6">
    <source>
        <dbReference type="Pfam" id="PF00294"/>
    </source>
</evidence>
<dbReference type="InterPro" id="IPR011611">
    <property type="entry name" value="PfkB_dom"/>
</dbReference>
<evidence type="ECO:0000256" key="2">
    <source>
        <dbReference type="ARBA" id="ARBA00022679"/>
    </source>
</evidence>
<name>A0A6J5Z8B6_9ZZZZ</name>
<dbReference type="CDD" id="cd01166">
    <property type="entry name" value="KdgK"/>
    <property type="match status" value="1"/>
</dbReference>
<proteinExistence type="inferred from homology"/>
<dbReference type="GO" id="GO:0005524">
    <property type="term" value="F:ATP binding"/>
    <property type="evidence" value="ECO:0007669"/>
    <property type="project" value="UniProtKB-KW"/>
</dbReference>
<dbReference type="SUPFAM" id="SSF53613">
    <property type="entry name" value="Ribokinase-like"/>
    <property type="match status" value="1"/>
</dbReference>
<dbReference type="Pfam" id="PF00294">
    <property type="entry name" value="PfkB"/>
    <property type="match status" value="1"/>
</dbReference>
<dbReference type="InterPro" id="IPR029056">
    <property type="entry name" value="Ribokinase-like"/>
</dbReference>
<keyword evidence="3" id="KW-0547">Nucleotide-binding</keyword>
<evidence type="ECO:0000256" key="5">
    <source>
        <dbReference type="ARBA" id="ARBA00022840"/>
    </source>
</evidence>
<dbReference type="Gene3D" id="3.40.1190.20">
    <property type="match status" value="1"/>
</dbReference>
<dbReference type="EMBL" id="CAESAB010000022">
    <property type="protein sequence ID" value="CAB4337746.1"/>
    <property type="molecule type" value="Genomic_DNA"/>
</dbReference>
<dbReference type="InterPro" id="IPR050306">
    <property type="entry name" value="PfkB_Carbo_kinase"/>
</dbReference>
<keyword evidence="2" id="KW-0808">Transferase</keyword>
<dbReference type="PANTHER" id="PTHR43085">
    <property type="entry name" value="HEXOKINASE FAMILY MEMBER"/>
    <property type="match status" value="1"/>
</dbReference>
<evidence type="ECO:0000256" key="3">
    <source>
        <dbReference type="ARBA" id="ARBA00022741"/>
    </source>
</evidence>
<dbReference type="PANTHER" id="PTHR43085:SF1">
    <property type="entry name" value="PSEUDOURIDINE KINASE-RELATED"/>
    <property type="match status" value="1"/>
</dbReference>
<sequence>MSDLYTLGEVMALFLAIDTDDVATAEKYELSVAGAEGNVAVAVTRLGLSASLISRLGADQLGKNILASLKREGVHVDGVKTVNSYTPALVRNRGQENPIDVTYLRKSSAGSTISVEDVEEKAIALSRWVHVTGISVAISESSAAAVAKAMELARKNSVPISFDINLRRKLWSESDASKALRSLIHDVELVIGGVDEYAVVWGSADPEENLRLASAAGVKTAIMTAGDQMMRVLSNGERFDVMPNVVKTIDPVGSGDAFVGGTIAGILGGLTLREAILQGSKCGALVASQLGDWTGLPKGASGVMSQSLENIS</sequence>
<evidence type="ECO:0000256" key="4">
    <source>
        <dbReference type="ARBA" id="ARBA00022777"/>
    </source>
</evidence>
<organism evidence="7">
    <name type="scientific">freshwater metagenome</name>
    <dbReference type="NCBI Taxonomy" id="449393"/>
    <lineage>
        <taxon>unclassified sequences</taxon>
        <taxon>metagenomes</taxon>
        <taxon>ecological metagenomes</taxon>
    </lineage>
</organism>
<dbReference type="GO" id="GO:0016301">
    <property type="term" value="F:kinase activity"/>
    <property type="evidence" value="ECO:0007669"/>
    <property type="project" value="UniProtKB-KW"/>
</dbReference>
<comment type="similarity">
    <text evidence="1">Belongs to the carbohydrate kinase PfkB family.</text>
</comment>
<evidence type="ECO:0000313" key="7">
    <source>
        <dbReference type="EMBL" id="CAB4337746.1"/>
    </source>
</evidence>
<accession>A0A6J5Z8B6</accession>
<reference evidence="7" key="1">
    <citation type="submission" date="2020-05" db="EMBL/GenBank/DDBJ databases">
        <authorList>
            <person name="Chiriac C."/>
            <person name="Salcher M."/>
            <person name="Ghai R."/>
            <person name="Kavagutti S V."/>
        </authorList>
    </citation>
    <scope>NUCLEOTIDE SEQUENCE</scope>
</reference>
<keyword evidence="4" id="KW-0418">Kinase</keyword>
<protein>
    <submittedName>
        <fullName evidence="7">Unannotated protein</fullName>
    </submittedName>
</protein>